<comment type="caution">
    <text evidence="1">The sequence shown here is derived from an EMBL/GenBank/DDBJ whole genome shotgun (WGS) entry which is preliminary data.</text>
</comment>
<protein>
    <submittedName>
        <fullName evidence="1">Uncharacterized protein</fullName>
    </submittedName>
</protein>
<gene>
    <name evidence="1" type="ORF">GQF63_08895</name>
</gene>
<name>A0A6N8KYE4_9SPHI</name>
<dbReference type="OrthoDB" id="9899480at2"/>
<evidence type="ECO:0000313" key="2">
    <source>
        <dbReference type="Proteomes" id="UP000435036"/>
    </source>
</evidence>
<proteinExistence type="predicted"/>
<dbReference type="AlphaFoldDB" id="A0A6N8KYE4"/>
<organism evidence="1 2">
    <name type="scientific">Sphingobacterium humi</name>
    <dbReference type="NCBI Taxonomy" id="1796905"/>
    <lineage>
        <taxon>Bacteria</taxon>
        <taxon>Pseudomonadati</taxon>
        <taxon>Bacteroidota</taxon>
        <taxon>Sphingobacteriia</taxon>
        <taxon>Sphingobacteriales</taxon>
        <taxon>Sphingobacteriaceae</taxon>
        <taxon>Sphingobacterium</taxon>
    </lineage>
</organism>
<evidence type="ECO:0000313" key="1">
    <source>
        <dbReference type="EMBL" id="MVZ62136.1"/>
    </source>
</evidence>
<reference evidence="1 2" key="1">
    <citation type="submission" date="2019-12" db="EMBL/GenBank/DDBJ databases">
        <authorList>
            <person name="Dong K."/>
        </authorList>
    </citation>
    <scope>NUCLEOTIDE SEQUENCE [LARGE SCALE GENOMIC DNA]</scope>
    <source>
        <strain evidence="1 2">JCM 31225</strain>
    </source>
</reference>
<dbReference type="EMBL" id="WSQA01000005">
    <property type="protein sequence ID" value="MVZ62136.1"/>
    <property type="molecule type" value="Genomic_DNA"/>
</dbReference>
<dbReference type="Proteomes" id="UP000435036">
    <property type="component" value="Unassembled WGS sequence"/>
</dbReference>
<accession>A0A6N8KYE4</accession>
<sequence>MKVKDFLPYFGFVFSSDTMLRIGDGDSNGLHDSEGNEVLMTSRKGEYIYTQQLFEDEKYEDLEMENWLIDFLLHDDHLRFTTYINKIEPEDVIVELRYLYDNYVENGGDALDWLNGMIVDVGTLITNYNIGIRHIIQYNIMEWYETALKYDKYFKDNYVDPEQFNTPAEIKSFKDIFDPKYHDYIFRLLDIIRESNPPILNSEFKFIESNGNITFLGLFLRRLKEEGIIKIKLTTEHSLKVSRLFGFYNKSIFSQNKSQLFVDNQTVINRRIKSILMSI</sequence>
<keyword evidence="2" id="KW-1185">Reference proteome</keyword>
<dbReference type="RefSeq" id="WP_160368875.1">
    <property type="nucleotide sequence ID" value="NZ_WSQA01000005.1"/>
</dbReference>